<name>A0A167QDB3_PENCH</name>
<accession>A0A167QDB3</accession>
<gene>
    <name evidence="2" type="ORF">EN45_087650</name>
</gene>
<dbReference type="Proteomes" id="UP000076449">
    <property type="component" value="Chromosome III"/>
</dbReference>
<evidence type="ECO:0000313" key="2">
    <source>
        <dbReference type="EMBL" id="KZN84624.1"/>
    </source>
</evidence>
<reference evidence="2" key="1">
    <citation type="journal article" date="2014" name="Genome Announc.">
        <title>Complete sequencing and chromosome-scale genome assembly of the industrial progenitor strain P2niaD18 from the penicillin producer Penicillium chrysogenum.</title>
        <authorList>
            <person name="Specht T."/>
            <person name="Dahlmann T.A."/>
            <person name="Zadra I."/>
            <person name="Kurnsteiner H."/>
            <person name="Kuck U."/>
        </authorList>
    </citation>
    <scope>NUCLEOTIDE SEQUENCE [LARGE SCALE GENOMIC DNA]</scope>
    <source>
        <strain evidence="2">P2niaD18</strain>
    </source>
</reference>
<protein>
    <submittedName>
        <fullName evidence="2">Uncharacterized protein</fullName>
    </submittedName>
</protein>
<evidence type="ECO:0000256" key="1">
    <source>
        <dbReference type="SAM" id="MobiDB-lite"/>
    </source>
</evidence>
<dbReference type="EMBL" id="CM002800">
    <property type="protein sequence ID" value="KZN84624.1"/>
    <property type="molecule type" value="Genomic_DNA"/>
</dbReference>
<feature type="region of interest" description="Disordered" evidence="1">
    <location>
        <begin position="1"/>
        <end position="25"/>
    </location>
</feature>
<organism evidence="2">
    <name type="scientific">Penicillium chrysogenum</name>
    <name type="common">Penicillium notatum</name>
    <dbReference type="NCBI Taxonomy" id="5076"/>
    <lineage>
        <taxon>Eukaryota</taxon>
        <taxon>Fungi</taxon>
        <taxon>Dikarya</taxon>
        <taxon>Ascomycota</taxon>
        <taxon>Pezizomycotina</taxon>
        <taxon>Eurotiomycetes</taxon>
        <taxon>Eurotiomycetidae</taxon>
        <taxon>Eurotiales</taxon>
        <taxon>Aspergillaceae</taxon>
        <taxon>Penicillium</taxon>
        <taxon>Penicillium chrysogenum species complex</taxon>
    </lineage>
</organism>
<dbReference type="AlphaFoldDB" id="A0A167QDB3"/>
<sequence length="176" mass="19323">MCPCASDASEPPTERGDSGVRTQRPQQAKKGIFVHGQLSPILSDVAFYSTTIEATTKPRHSPQKLPKAVKETRTCYGPGGLQQAHVGDKSQIGTVRHAQALLATPRKHRGRKTPGPLTLFRYSILIVPSHDTTPSAFQLYFTFASLSQIIPTKPRATKTIIHLNMPRSKFISLRPA</sequence>
<proteinExistence type="predicted"/>